<reference evidence="3" key="1">
    <citation type="submission" date="2022-11" db="UniProtKB">
        <authorList>
            <consortium name="WormBaseParasite"/>
        </authorList>
    </citation>
    <scope>IDENTIFICATION</scope>
</reference>
<feature type="region of interest" description="Disordered" evidence="1">
    <location>
        <begin position="1"/>
        <end position="49"/>
    </location>
</feature>
<protein>
    <submittedName>
        <fullName evidence="3">Uncharacterized protein</fullName>
    </submittedName>
</protein>
<evidence type="ECO:0000256" key="1">
    <source>
        <dbReference type="SAM" id="MobiDB-lite"/>
    </source>
</evidence>
<dbReference type="PANTHER" id="PTHR31424">
    <property type="entry name" value="PROTEIN CBG23806"/>
    <property type="match status" value="1"/>
</dbReference>
<sequence length="294" mass="34362">MKTEIENQKKEFEAEKEKLKKEREREKEEQRKKFEEERELEKEEEHKKFEEEKEKLQKYFKFEKNILEKEVAKEKEKSRILENQLVQQMYAEFDEEIKIVEKEVIIDGVRVTFSEIINLKEVLTARIQRKLDNDTFVEDPFDKNKISLVFFGDDGGGTFKGGISIGNCDTPNSPDNFTVTVVVNGKLTKKIMEAVLGHMASQIEGIDVIIVKENGEDREFRAEWSLGGDYQWDLLSCGRKAAGCNCCCIWCRFNRKNAKIFKDPSALKRGEKRETFDELPDDEGEMAFRNITSK</sequence>
<dbReference type="WBParaSite" id="PSU_v2.g19457.t1">
    <property type="protein sequence ID" value="PSU_v2.g19457.t1"/>
    <property type="gene ID" value="PSU_v2.g19457"/>
</dbReference>
<proteinExistence type="predicted"/>
<dbReference type="AlphaFoldDB" id="A0A914YGM1"/>
<organism evidence="2 3">
    <name type="scientific">Panagrolaimus superbus</name>
    <dbReference type="NCBI Taxonomy" id="310955"/>
    <lineage>
        <taxon>Eukaryota</taxon>
        <taxon>Metazoa</taxon>
        <taxon>Ecdysozoa</taxon>
        <taxon>Nematoda</taxon>
        <taxon>Chromadorea</taxon>
        <taxon>Rhabditida</taxon>
        <taxon>Tylenchina</taxon>
        <taxon>Panagrolaimomorpha</taxon>
        <taxon>Panagrolaimoidea</taxon>
        <taxon>Panagrolaimidae</taxon>
        <taxon>Panagrolaimus</taxon>
    </lineage>
</organism>
<evidence type="ECO:0000313" key="2">
    <source>
        <dbReference type="Proteomes" id="UP000887577"/>
    </source>
</evidence>
<evidence type="ECO:0000313" key="3">
    <source>
        <dbReference type="WBParaSite" id="PSU_v2.g19457.t1"/>
    </source>
</evidence>
<keyword evidence="2" id="KW-1185">Reference proteome</keyword>
<dbReference type="Pfam" id="PF06918">
    <property type="entry name" value="DUF1280"/>
    <property type="match status" value="1"/>
</dbReference>
<dbReference type="InterPro" id="IPR009689">
    <property type="entry name" value="DUF1280"/>
</dbReference>
<accession>A0A914YGM1</accession>
<dbReference type="PANTHER" id="PTHR31424:SF3">
    <property type="entry name" value="RING-TYPE DOMAIN-CONTAINING PROTEIN"/>
    <property type="match status" value="1"/>
</dbReference>
<name>A0A914YGM1_9BILA</name>
<dbReference type="Proteomes" id="UP000887577">
    <property type="component" value="Unplaced"/>
</dbReference>